<keyword evidence="2" id="KW-0040">ANK repeat</keyword>
<dbReference type="GO" id="GO:0004857">
    <property type="term" value="F:enzyme inhibitor activity"/>
    <property type="evidence" value="ECO:0007669"/>
    <property type="project" value="TreeGrafter"/>
</dbReference>
<dbReference type="SUPFAM" id="SSF48403">
    <property type="entry name" value="Ankyrin repeat"/>
    <property type="match status" value="1"/>
</dbReference>
<dbReference type="PANTHER" id="PTHR24179">
    <property type="entry name" value="PROTEIN PHOSPHATASE 1 REGULATORY SUBUNIT 12"/>
    <property type="match status" value="1"/>
</dbReference>
<dbReference type="STRING" id="6277.A0A498SMS7"/>
<accession>A0A498SMS7</accession>
<keyword evidence="1" id="KW-0677">Repeat</keyword>
<keyword evidence="5" id="KW-1185">Reference proteome</keyword>
<dbReference type="AlphaFoldDB" id="A0A498SMS7"/>
<dbReference type="PROSITE" id="PS50088">
    <property type="entry name" value="ANK_REPEAT"/>
    <property type="match status" value="3"/>
</dbReference>
<dbReference type="InterPro" id="IPR051226">
    <property type="entry name" value="PP1_Regulatory_Subunit"/>
</dbReference>
<dbReference type="GO" id="GO:0005737">
    <property type="term" value="C:cytoplasm"/>
    <property type="evidence" value="ECO:0007669"/>
    <property type="project" value="TreeGrafter"/>
</dbReference>
<evidence type="ECO:0000313" key="4">
    <source>
        <dbReference type="EMBL" id="VBB33122.1"/>
    </source>
</evidence>
<dbReference type="PROSITE" id="PS50297">
    <property type="entry name" value="ANK_REP_REGION"/>
    <property type="match status" value="3"/>
</dbReference>
<protein>
    <submittedName>
        <fullName evidence="4">Uncharacterized protein</fullName>
    </submittedName>
</protein>
<dbReference type="Pfam" id="PF12796">
    <property type="entry name" value="Ank_2"/>
    <property type="match status" value="2"/>
</dbReference>
<feature type="region of interest" description="Disordered" evidence="3">
    <location>
        <begin position="372"/>
        <end position="408"/>
    </location>
</feature>
<feature type="non-terminal residue" evidence="4">
    <location>
        <position position="408"/>
    </location>
</feature>
<feature type="repeat" description="ANK" evidence="2">
    <location>
        <begin position="89"/>
        <end position="121"/>
    </location>
</feature>
<evidence type="ECO:0000256" key="3">
    <source>
        <dbReference type="SAM" id="MobiDB-lite"/>
    </source>
</evidence>
<feature type="repeat" description="ANK" evidence="2">
    <location>
        <begin position="217"/>
        <end position="249"/>
    </location>
</feature>
<feature type="repeat" description="ANK" evidence="2">
    <location>
        <begin position="122"/>
        <end position="154"/>
    </location>
</feature>
<dbReference type="OrthoDB" id="19014at2759"/>
<dbReference type="PANTHER" id="PTHR24179:SF29">
    <property type="entry name" value="LD46604P"/>
    <property type="match status" value="1"/>
</dbReference>
<dbReference type="SMART" id="SM00248">
    <property type="entry name" value="ANK"/>
    <property type="match status" value="4"/>
</dbReference>
<proteinExistence type="predicted"/>
<feature type="compositionally biased region" description="Polar residues" evidence="3">
    <location>
        <begin position="319"/>
        <end position="328"/>
    </location>
</feature>
<feature type="region of interest" description="Disordered" evidence="3">
    <location>
        <begin position="301"/>
        <end position="332"/>
    </location>
</feature>
<evidence type="ECO:0000256" key="1">
    <source>
        <dbReference type="ARBA" id="ARBA00022737"/>
    </source>
</evidence>
<dbReference type="EMBL" id="UPTC01002155">
    <property type="protein sequence ID" value="VBB33122.1"/>
    <property type="molecule type" value="Genomic_DNA"/>
</dbReference>
<reference evidence="4 5" key="1">
    <citation type="submission" date="2018-08" db="EMBL/GenBank/DDBJ databases">
        <authorList>
            <person name="Laetsch R D."/>
            <person name="Stevens L."/>
            <person name="Kumar S."/>
            <person name="Blaxter L. M."/>
        </authorList>
    </citation>
    <scope>NUCLEOTIDE SEQUENCE [LARGE SCALE GENOMIC DNA]</scope>
</reference>
<gene>
    <name evidence="4" type="ORF">NAV_LOCUS7913</name>
</gene>
<dbReference type="Gene3D" id="1.25.40.20">
    <property type="entry name" value="Ankyrin repeat-containing domain"/>
    <property type="match status" value="2"/>
</dbReference>
<evidence type="ECO:0000256" key="2">
    <source>
        <dbReference type="PROSITE-ProRule" id="PRU00023"/>
    </source>
</evidence>
<dbReference type="Proteomes" id="UP000276991">
    <property type="component" value="Unassembled WGS sequence"/>
</dbReference>
<sequence>MDHADLVAELSEIEKMTPAERIALARERRRIQLRNWDEREKQMTPTPPRRQRLKFSPEVALLEATSRGDAAEVERLLLEGANPNSHNEDGLTPLHQCAIDNNEQILQLLLRHGADVNAQDTEQWTPLHAAACCAYIDIVRLLIDNGADLLAVNADGNMPYDICDDEATLDVIESEMASRGITQAYIDDQRGAAEKQMLDEMKLLRQEGHPLDVRQPDGSTYLHIAAANGYYDVAAFLLRCGVSPSVRDNDLWMPVHAAACWAQPDLIELLCEYGDLCEDTTTRAIIVTVQQQEARKKRLAFGVRDSRRQSRKRKKFESPQQPTANADNPFSARGAIRRLSLRDRSGMTLARMEAQKEQTDLLRSWSKEDVSFGKGDAIPTNNSVGQSALEGSAHTGGQFEIRRRDSPN</sequence>
<dbReference type="InterPro" id="IPR002110">
    <property type="entry name" value="Ankyrin_rpt"/>
</dbReference>
<dbReference type="GO" id="GO:0017020">
    <property type="term" value="F:myosin phosphatase regulator activity"/>
    <property type="evidence" value="ECO:0007669"/>
    <property type="project" value="TreeGrafter"/>
</dbReference>
<dbReference type="InterPro" id="IPR036770">
    <property type="entry name" value="Ankyrin_rpt-contain_sf"/>
</dbReference>
<name>A0A498SMS7_ACAVI</name>
<evidence type="ECO:0000313" key="5">
    <source>
        <dbReference type="Proteomes" id="UP000276991"/>
    </source>
</evidence>
<organism evidence="4 5">
    <name type="scientific">Acanthocheilonema viteae</name>
    <name type="common">Filarial nematode worm</name>
    <name type="synonym">Dipetalonema viteae</name>
    <dbReference type="NCBI Taxonomy" id="6277"/>
    <lineage>
        <taxon>Eukaryota</taxon>
        <taxon>Metazoa</taxon>
        <taxon>Ecdysozoa</taxon>
        <taxon>Nematoda</taxon>
        <taxon>Chromadorea</taxon>
        <taxon>Rhabditida</taxon>
        <taxon>Spirurina</taxon>
        <taxon>Spiruromorpha</taxon>
        <taxon>Filarioidea</taxon>
        <taxon>Onchocercidae</taxon>
        <taxon>Acanthocheilonema</taxon>
    </lineage>
</organism>